<dbReference type="InterPro" id="IPR020613">
    <property type="entry name" value="Thiolase_CS"/>
</dbReference>
<dbReference type="GO" id="GO:0010124">
    <property type="term" value="P:phenylacetate catabolic process"/>
    <property type="evidence" value="ECO:0007669"/>
    <property type="project" value="TreeGrafter"/>
</dbReference>
<dbReference type="PANTHER" id="PTHR43853">
    <property type="entry name" value="3-KETOACYL-COA THIOLASE, PEROXISOMAL"/>
    <property type="match status" value="1"/>
</dbReference>
<dbReference type="Gene3D" id="3.40.47.10">
    <property type="match status" value="1"/>
</dbReference>
<dbReference type="InterPro" id="IPR050215">
    <property type="entry name" value="Thiolase-like_sf_Thiolase"/>
</dbReference>
<evidence type="ECO:0000313" key="2">
    <source>
        <dbReference type="EMBL" id="KUG21971.1"/>
    </source>
</evidence>
<evidence type="ECO:0000259" key="1">
    <source>
        <dbReference type="Pfam" id="PF02803"/>
    </source>
</evidence>
<proteinExistence type="predicted"/>
<dbReference type="PROSITE" id="PS00099">
    <property type="entry name" value="THIOLASE_3"/>
    <property type="match status" value="1"/>
</dbReference>
<dbReference type="PANTHER" id="PTHR43853:SF11">
    <property type="entry name" value="3-KETOACYL-COA THIOLASE FADA"/>
    <property type="match status" value="1"/>
</dbReference>
<accession>A0A0W8FNP7</accession>
<feature type="domain" description="Thiolase C-terminal" evidence="1">
    <location>
        <begin position="19"/>
        <end position="138"/>
    </location>
</feature>
<dbReference type="GO" id="GO:0003985">
    <property type="term" value="F:acetyl-CoA C-acetyltransferase activity"/>
    <property type="evidence" value="ECO:0007669"/>
    <property type="project" value="UniProtKB-EC"/>
</dbReference>
<gene>
    <name evidence="2" type="ORF">ASZ90_008266</name>
</gene>
<dbReference type="EC" id="2.3.1.16" evidence="2"/>
<dbReference type="EC" id="2.3.1.9" evidence="2"/>
<dbReference type="PROSITE" id="PS00737">
    <property type="entry name" value="THIOLASE_2"/>
    <property type="match status" value="1"/>
</dbReference>
<name>A0A0W8FNP7_9ZZZZ</name>
<protein>
    <submittedName>
        <fullName evidence="2">3-ketoacyl-coa thiolase</fullName>
        <ecNumber evidence="2">2.3.1.16</ecNumber>
        <ecNumber evidence="2">2.3.1.9</ecNumber>
    </submittedName>
</protein>
<dbReference type="AlphaFoldDB" id="A0A0W8FNP7"/>
<keyword evidence="2" id="KW-0012">Acyltransferase</keyword>
<dbReference type="EMBL" id="LNQE01001000">
    <property type="protein sequence ID" value="KUG21971.1"/>
    <property type="molecule type" value="Genomic_DNA"/>
</dbReference>
<dbReference type="InterPro" id="IPR020617">
    <property type="entry name" value="Thiolase_C"/>
</dbReference>
<comment type="caution">
    <text evidence="2">The sequence shown here is derived from an EMBL/GenBank/DDBJ whole genome shotgun (WGS) entry which is preliminary data.</text>
</comment>
<reference evidence="2" key="1">
    <citation type="journal article" date="2015" name="Proc. Natl. Acad. Sci. U.S.A.">
        <title>Networks of energetic and metabolic interactions define dynamics in microbial communities.</title>
        <authorList>
            <person name="Embree M."/>
            <person name="Liu J.K."/>
            <person name="Al-Bassam M.M."/>
            <person name="Zengler K."/>
        </authorList>
    </citation>
    <scope>NUCLEOTIDE SEQUENCE</scope>
</reference>
<dbReference type="Pfam" id="PF02803">
    <property type="entry name" value="Thiolase_C"/>
    <property type="match status" value="1"/>
</dbReference>
<sequence>MERSKADKLGLSYSIKYEAGALGGCDPTIMGMGPVPAVQRLLARTGKKVSDIGVWELNEAFASQSLACLRELGIAQNAPFDNVNIWGGALAIGHPLGQSGARVLVTLHNIMKTDRKDAKYGVASLCGAFGNAGATMLSRI</sequence>
<dbReference type="SUPFAM" id="SSF53901">
    <property type="entry name" value="Thiolase-like"/>
    <property type="match status" value="1"/>
</dbReference>
<keyword evidence="2" id="KW-0808">Transferase</keyword>
<dbReference type="GO" id="GO:0006635">
    <property type="term" value="P:fatty acid beta-oxidation"/>
    <property type="evidence" value="ECO:0007669"/>
    <property type="project" value="TreeGrafter"/>
</dbReference>
<dbReference type="InterPro" id="IPR020610">
    <property type="entry name" value="Thiolase_AS"/>
</dbReference>
<organism evidence="2">
    <name type="scientific">hydrocarbon metagenome</name>
    <dbReference type="NCBI Taxonomy" id="938273"/>
    <lineage>
        <taxon>unclassified sequences</taxon>
        <taxon>metagenomes</taxon>
        <taxon>ecological metagenomes</taxon>
    </lineage>
</organism>
<dbReference type="InterPro" id="IPR016039">
    <property type="entry name" value="Thiolase-like"/>
</dbReference>